<dbReference type="PANTHER" id="PTHR39555">
    <property type="entry name" value="FIMBRIAL ASSEMBLY PROTEIN PILO-LIKE PROTEIN-RELATED"/>
    <property type="match status" value="1"/>
</dbReference>
<evidence type="ECO:0000313" key="2">
    <source>
        <dbReference type="EMBL" id="RZD16757.1"/>
    </source>
</evidence>
<reference evidence="2 3" key="1">
    <citation type="journal article" date="2019" name="ISME J.">
        <title>Insights into ecological role of a new deltaproteobacterial order Candidatus Acidulodesulfobacterales by metagenomics and metatranscriptomics.</title>
        <authorList>
            <person name="Tan S."/>
            <person name="Liu J."/>
            <person name="Fang Y."/>
            <person name="Hedlund B.P."/>
            <person name="Lian Z.H."/>
            <person name="Huang L.Y."/>
            <person name="Li J.T."/>
            <person name="Huang L.N."/>
            <person name="Li W.J."/>
            <person name="Jiang H.C."/>
            <person name="Dong H.L."/>
            <person name="Shu W.S."/>
        </authorList>
    </citation>
    <scope>NUCLEOTIDE SEQUENCE [LARGE SCALE GENOMIC DNA]</scope>
    <source>
        <strain evidence="2">AP2</strain>
    </source>
</reference>
<evidence type="ECO:0008006" key="4">
    <source>
        <dbReference type="Google" id="ProtNLM"/>
    </source>
</evidence>
<keyword evidence="1" id="KW-0472">Membrane</keyword>
<dbReference type="Gene3D" id="3.30.70.60">
    <property type="match status" value="1"/>
</dbReference>
<comment type="caution">
    <text evidence="2">The sequence shown here is derived from an EMBL/GenBank/DDBJ whole genome shotgun (WGS) entry which is preliminary data.</text>
</comment>
<keyword evidence="1" id="KW-1133">Transmembrane helix</keyword>
<dbReference type="EMBL" id="SGBC01000001">
    <property type="protein sequence ID" value="RZD16757.1"/>
    <property type="molecule type" value="Genomic_DNA"/>
</dbReference>
<gene>
    <name evidence="2" type="ORF">EVJ46_00505</name>
</gene>
<dbReference type="InterPro" id="IPR007445">
    <property type="entry name" value="PilO"/>
</dbReference>
<dbReference type="Proteomes" id="UP000316562">
    <property type="component" value="Unassembled WGS sequence"/>
</dbReference>
<dbReference type="AlphaFoldDB" id="A0A519BHL1"/>
<name>A0A519BHL1_ACIG2</name>
<dbReference type="PANTHER" id="PTHR39555:SF1">
    <property type="entry name" value="TYPE IV PILUS INNER MEMBRANE COMPONENT PILO"/>
    <property type="match status" value="1"/>
</dbReference>
<evidence type="ECO:0000313" key="3">
    <source>
        <dbReference type="Proteomes" id="UP000316562"/>
    </source>
</evidence>
<sequence length="204" mass="24147">MQTLIMKYFEKIKEFLNNLRNNKFFLIFLMLLVFIYLINNDFFLQKFNRNYSLEAIKITQLNGKVKKMQKNYSSISAERFELLNTKKYIKKLKLILKQNKSSLPDTFQIASLVKQISDCMPETNFEIKYIKFNKIIKSKKINYKILPISISIVSGYNQALLFLKKINSLKRIILLKNMEISADRKIPSYLEINLTAETFALTKK</sequence>
<feature type="transmembrane region" description="Helical" evidence="1">
    <location>
        <begin position="21"/>
        <end position="38"/>
    </location>
</feature>
<evidence type="ECO:0000256" key="1">
    <source>
        <dbReference type="SAM" id="Phobius"/>
    </source>
</evidence>
<organism evidence="2 3">
    <name type="scientific">Acididesulfobacter guangdongensis</name>
    <dbReference type="NCBI Taxonomy" id="2597225"/>
    <lineage>
        <taxon>Bacteria</taxon>
        <taxon>Deltaproteobacteria</taxon>
        <taxon>Candidatus Acidulodesulfobacterales</taxon>
        <taxon>Candidatus Acididesulfobacter</taxon>
    </lineage>
</organism>
<keyword evidence="1" id="KW-0812">Transmembrane</keyword>
<dbReference type="Pfam" id="PF04350">
    <property type="entry name" value="PilO"/>
    <property type="match status" value="1"/>
</dbReference>
<protein>
    <recommendedName>
        <fullName evidence="4">Type 4a pilus biogenesis protein PilO</fullName>
    </recommendedName>
</protein>
<accession>A0A519BHL1</accession>
<dbReference type="GO" id="GO:0043107">
    <property type="term" value="P:type IV pilus-dependent motility"/>
    <property type="evidence" value="ECO:0007669"/>
    <property type="project" value="InterPro"/>
</dbReference>
<dbReference type="GO" id="GO:0043683">
    <property type="term" value="P:type IV pilus assembly"/>
    <property type="evidence" value="ECO:0007669"/>
    <property type="project" value="InterPro"/>
</dbReference>
<proteinExistence type="predicted"/>
<dbReference type="InterPro" id="IPR014717">
    <property type="entry name" value="Transl_elong_EF1B/ribsomal_bS6"/>
</dbReference>